<feature type="region of interest" description="Disordered" evidence="1">
    <location>
        <begin position="267"/>
        <end position="289"/>
    </location>
</feature>
<evidence type="ECO:0000256" key="1">
    <source>
        <dbReference type="SAM" id="MobiDB-lite"/>
    </source>
</evidence>
<dbReference type="SUPFAM" id="SSF52266">
    <property type="entry name" value="SGNH hydrolase"/>
    <property type="match status" value="1"/>
</dbReference>
<proteinExistence type="predicted"/>
<dbReference type="CDD" id="cd00229">
    <property type="entry name" value="SGNH_hydrolase"/>
    <property type="match status" value="1"/>
</dbReference>
<accession>A0A6J6WNL6</accession>
<dbReference type="EMBL" id="CAFAAG010000004">
    <property type="protein sequence ID" value="CAB4784538.1"/>
    <property type="molecule type" value="Genomic_DNA"/>
</dbReference>
<dbReference type="InterPro" id="IPR036514">
    <property type="entry name" value="SGNH_hydro_sf"/>
</dbReference>
<protein>
    <submittedName>
        <fullName evidence="2">Unannotated protein</fullName>
    </submittedName>
</protein>
<name>A0A6J6WNL6_9ZZZZ</name>
<organism evidence="2">
    <name type="scientific">freshwater metagenome</name>
    <dbReference type="NCBI Taxonomy" id="449393"/>
    <lineage>
        <taxon>unclassified sequences</taxon>
        <taxon>metagenomes</taxon>
        <taxon>ecological metagenomes</taxon>
    </lineage>
</organism>
<dbReference type="AlphaFoldDB" id="A0A6J6WNL6"/>
<dbReference type="Gene3D" id="3.40.50.1110">
    <property type="entry name" value="SGNH hydrolase"/>
    <property type="match status" value="1"/>
</dbReference>
<sequence>MFRPTPPWRRVLKMAALVCASSLTMTGCGVVNFLTNRSNVVDGVGRIPGGNFASLVTLPEGVTIDFPELLGPMIGPQVGGPRVLMIGDSIMASTSSRYGNEMCDTLTQLGWKVEVEAQSGSFVDFGLKVLGQRLEDGWDTAVVFLGTNYDGNQANYENKMRRIFEGLSPTPFVVLTTALFKPRQQEVNDVIMKLAGEFENVTVLDWGTISTTRGLISKDGIHLTEDGRSVFAAAIARALEFAPTREGECLPIYFKTDAPVPGVMPDETVPSGSDTSIAGVLPDTSTTLP</sequence>
<dbReference type="PROSITE" id="PS51257">
    <property type="entry name" value="PROKAR_LIPOPROTEIN"/>
    <property type="match status" value="1"/>
</dbReference>
<reference evidence="2" key="1">
    <citation type="submission" date="2020-05" db="EMBL/GenBank/DDBJ databases">
        <authorList>
            <person name="Chiriac C."/>
            <person name="Salcher M."/>
            <person name="Ghai R."/>
            <person name="Kavagutti S V."/>
        </authorList>
    </citation>
    <scope>NUCLEOTIDE SEQUENCE</scope>
</reference>
<gene>
    <name evidence="2" type="ORF">UFOPK2975_00125</name>
</gene>
<evidence type="ECO:0000313" key="2">
    <source>
        <dbReference type="EMBL" id="CAB4784538.1"/>
    </source>
</evidence>